<evidence type="ECO:0000259" key="1">
    <source>
        <dbReference type="Pfam" id="PF14353"/>
    </source>
</evidence>
<organism evidence="2 3">
    <name type="scientific">Candidatus Cryptobacteroides intestinavium</name>
    <dbReference type="NCBI Taxonomy" id="2840766"/>
    <lineage>
        <taxon>Bacteria</taxon>
        <taxon>Pseudomonadati</taxon>
        <taxon>Bacteroidota</taxon>
        <taxon>Bacteroidia</taxon>
        <taxon>Bacteroidales</taxon>
        <taxon>Candidatus Cryptobacteroides</taxon>
    </lineage>
</organism>
<dbReference type="AlphaFoldDB" id="A0A9D9HFW7"/>
<dbReference type="EMBL" id="JADIMI010000078">
    <property type="protein sequence ID" value="MBO8452820.1"/>
    <property type="molecule type" value="Genomic_DNA"/>
</dbReference>
<proteinExistence type="predicted"/>
<evidence type="ECO:0000313" key="3">
    <source>
        <dbReference type="Proteomes" id="UP000823661"/>
    </source>
</evidence>
<reference evidence="2" key="2">
    <citation type="journal article" date="2021" name="PeerJ">
        <title>Extensive microbial diversity within the chicken gut microbiome revealed by metagenomics and culture.</title>
        <authorList>
            <person name="Gilroy R."/>
            <person name="Ravi A."/>
            <person name="Getino M."/>
            <person name="Pursley I."/>
            <person name="Horton D.L."/>
            <person name="Alikhan N.F."/>
            <person name="Baker D."/>
            <person name="Gharbi K."/>
            <person name="Hall N."/>
            <person name="Watson M."/>
            <person name="Adriaenssens E.M."/>
            <person name="Foster-Nyarko E."/>
            <person name="Jarju S."/>
            <person name="Secka A."/>
            <person name="Antonio M."/>
            <person name="Oren A."/>
            <person name="Chaudhuri R.R."/>
            <person name="La Ragione R."/>
            <person name="Hildebrand F."/>
            <person name="Pallen M.J."/>
        </authorList>
    </citation>
    <scope>NUCLEOTIDE SEQUENCE</scope>
    <source>
        <strain evidence="2">B1-20833</strain>
    </source>
</reference>
<dbReference type="Pfam" id="PF14353">
    <property type="entry name" value="CpXC"/>
    <property type="match status" value="1"/>
</dbReference>
<comment type="caution">
    <text evidence="2">The sequence shown here is derived from an EMBL/GenBank/DDBJ whole genome shotgun (WGS) entry which is preliminary data.</text>
</comment>
<gene>
    <name evidence="2" type="ORF">IAC06_08095</name>
</gene>
<accession>A0A9D9HFW7</accession>
<dbReference type="InterPro" id="IPR025682">
    <property type="entry name" value="CpXC_dom"/>
</dbReference>
<protein>
    <submittedName>
        <fullName evidence="2">CpXC domain-containing protein</fullName>
    </submittedName>
</protein>
<sequence length="219" mass="24566">MSIINDGRAVCTKCGQSNIIKVYKSINTADSPELRDKVKDGSLFLWECPHCGQVNLARYDTLYHDPERKLMVWLVSDDNISETQMQAIANHTKAMGGYTLRLVDNMGGLMEKVLINDAGLDDVVIEMCKFVTRMEMAGKMEKSAAASFIDTPFHFYRINGEGDGRLITFMYPSDGKMTGVDIGYNVYEDCQGIVERNPHIKPGSGFERIDASWLDSIMK</sequence>
<dbReference type="Proteomes" id="UP000823661">
    <property type="component" value="Unassembled WGS sequence"/>
</dbReference>
<feature type="domain" description="CpXC" evidence="1">
    <location>
        <begin position="11"/>
        <end position="129"/>
    </location>
</feature>
<name>A0A9D9HFW7_9BACT</name>
<reference evidence="2" key="1">
    <citation type="submission" date="2020-10" db="EMBL/GenBank/DDBJ databases">
        <authorList>
            <person name="Gilroy R."/>
        </authorList>
    </citation>
    <scope>NUCLEOTIDE SEQUENCE</scope>
    <source>
        <strain evidence="2">B1-20833</strain>
    </source>
</reference>
<evidence type="ECO:0000313" key="2">
    <source>
        <dbReference type="EMBL" id="MBO8452820.1"/>
    </source>
</evidence>